<dbReference type="PANTHER" id="PTHR13604:SF0">
    <property type="entry name" value="ABASIC SITE PROCESSING PROTEIN HMCES"/>
    <property type="match status" value="1"/>
</dbReference>
<evidence type="ECO:0000256" key="7">
    <source>
        <dbReference type="ARBA" id="ARBA00023239"/>
    </source>
</evidence>
<dbReference type="InterPro" id="IPR003738">
    <property type="entry name" value="SRAP"/>
</dbReference>
<feature type="compositionally biased region" description="Low complexity" evidence="8">
    <location>
        <begin position="371"/>
        <end position="389"/>
    </location>
</feature>
<keyword evidence="2" id="KW-0645">Protease</keyword>
<dbReference type="InterPro" id="IPR036590">
    <property type="entry name" value="SRAP-like"/>
</dbReference>
<comment type="similarity">
    <text evidence="1">Belongs to the SOS response-associated peptidase family.</text>
</comment>
<evidence type="ECO:0000256" key="5">
    <source>
        <dbReference type="ARBA" id="ARBA00023124"/>
    </source>
</evidence>
<feature type="region of interest" description="Disordered" evidence="8">
    <location>
        <begin position="23"/>
        <end position="65"/>
    </location>
</feature>
<dbReference type="PANTHER" id="PTHR13604">
    <property type="entry name" value="DC12-RELATED"/>
    <property type="match status" value="1"/>
</dbReference>
<dbReference type="Pfam" id="PF02586">
    <property type="entry name" value="SRAP"/>
    <property type="match status" value="1"/>
</dbReference>
<evidence type="ECO:0000313" key="9">
    <source>
        <dbReference type="EMBL" id="CAK7220441.1"/>
    </source>
</evidence>
<dbReference type="Gene3D" id="3.90.1680.10">
    <property type="entry name" value="SOS response associated peptidase-like"/>
    <property type="match status" value="1"/>
</dbReference>
<keyword evidence="3" id="KW-0227">DNA damage</keyword>
<feature type="compositionally biased region" description="Acidic residues" evidence="8">
    <location>
        <begin position="52"/>
        <end position="65"/>
    </location>
</feature>
<feature type="compositionally biased region" description="Basic and acidic residues" evidence="8">
    <location>
        <begin position="344"/>
        <end position="357"/>
    </location>
</feature>
<name>A0ABP0BLW5_9PEZI</name>
<keyword evidence="7" id="KW-0456">Lyase</keyword>
<evidence type="ECO:0000256" key="2">
    <source>
        <dbReference type="ARBA" id="ARBA00022670"/>
    </source>
</evidence>
<evidence type="ECO:0000256" key="4">
    <source>
        <dbReference type="ARBA" id="ARBA00022801"/>
    </source>
</evidence>
<feature type="region of interest" description="Disordered" evidence="8">
    <location>
        <begin position="344"/>
        <end position="431"/>
    </location>
</feature>
<comment type="caution">
    <text evidence="9">The sequence shown here is derived from an EMBL/GenBank/DDBJ whole genome shotgun (WGS) entry which is preliminary data.</text>
</comment>
<evidence type="ECO:0000256" key="1">
    <source>
        <dbReference type="ARBA" id="ARBA00008136"/>
    </source>
</evidence>
<protein>
    <recommendedName>
        <fullName evidence="11">DUF159-domain-containing protein</fullName>
    </recommendedName>
</protein>
<gene>
    <name evidence="9" type="ORF">SCUCBS95973_004157</name>
</gene>
<keyword evidence="5" id="KW-0190">Covalent protein-DNA linkage</keyword>
<proteinExistence type="inferred from homology"/>
<keyword evidence="6" id="KW-0238">DNA-binding</keyword>
<evidence type="ECO:0008006" key="11">
    <source>
        <dbReference type="Google" id="ProtNLM"/>
    </source>
</evidence>
<dbReference type="EMBL" id="CAWUHB010000020">
    <property type="protein sequence ID" value="CAK7220441.1"/>
    <property type="molecule type" value="Genomic_DNA"/>
</dbReference>
<keyword evidence="4" id="KW-0378">Hydrolase</keyword>
<organism evidence="9 10">
    <name type="scientific">Sporothrix curviconia</name>
    <dbReference type="NCBI Taxonomy" id="1260050"/>
    <lineage>
        <taxon>Eukaryota</taxon>
        <taxon>Fungi</taxon>
        <taxon>Dikarya</taxon>
        <taxon>Ascomycota</taxon>
        <taxon>Pezizomycotina</taxon>
        <taxon>Sordariomycetes</taxon>
        <taxon>Sordariomycetidae</taxon>
        <taxon>Ophiostomatales</taxon>
        <taxon>Ophiostomataceae</taxon>
        <taxon>Sporothrix</taxon>
    </lineage>
</organism>
<evidence type="ECO:0000256" key="6">
    <source>
        <dbReference type="ARBA" id="ARBA00023125"/>
    </source>
</evidence>
<feature type="compositionally biased region" description="Basic and acidic residues" evidence="8">
    <location>
        <begin position="23"/>
        <end position="51"/>
    </location>
</feature>
<evidence type="ECO:0000256" key="3">
    <source>
        <dbReference type="ARBA" id="ARBA00022763"/>
    </source>
</evidence>
<dbReference type="SUPFAM" id="SSF143081">
    <property type="entry name" value="BB1717-like"/>
    <property type="match status" value="1"/>
</dbReference>
<dbReference type="Proteomes" id="UP001642405">
    <property type="component" value="Unassembled WGS sequence"/>
</dbReference>
<evidence type="ECO:0000313" key="10">
    <source>
        <dbReference type="Proteomes" id="UP001642405"/>
    </source>
</evidence>
<keyword evidence="10" id="KW-1185">Reference proteome</keyword>
<reference evidence="9 10" key="1">
    <citation type="submission" date="2024-01" db="EMBL/GenBank/DDBJ databases">
        <authorList>
            <person name="Allen C."/>
            <person name="Tagirdzhanova G."/>
        </authorList>
    </citation>
    <scope>NUCLEOTIDE SEQUENCE [LARGE SCALE GENOMIC DNA]</scope>
</reference>
<sequence length="431" mass="47841">MCGRYVLALRYGQVHDVLEQHGLPTDDFHDRRRTRHDDRQQGDDDHNHEGSEAQEPEQPEDEAQDVDGDTIFWPTYNFAPGYRGIVLRPVFQDKHVKDLEDIKDIKVDQPQANVASQQQQIDQNDQSDIVAGQPGLQLQVMKWGLVPSWTRTRPDYATMLKTINCRADSLAASSGLWAPLRGRKRCVVIAEGFYEWRKAGPKERVPHYIRRRDGLPLLLAGLWDVRKDEMGEKEYTYTIITTDSNAGLRFLHDRMPVVFEYHSEELRTWLDPQKDAWSAELQAVLRPWPHTVDDKDDGAALLVDVVSKDVNKVGHSSASMVMPVASASNKSNIANFFKGAAKREAGATKNTRDEAAKRAKLSPPSPPAGGALTSAPTTPAKAALAKTIAHPVASASAKKMPKGGVAARTPSKKDGKHGNSQKITSFFGRNG</sequence>
<evidence type="ECO:0000256" key="8">
    <source>
        <dbReference type="SAM" id="MobiDB-lite"/>
    </source>
</evidence>
<accession>A0ABP0BLW5</accession>